<evidence type="ECO:0000313" key="2">
    <source>
        <dbReference type="Proteomes" id="UP000257109"/>
    </source>
</evidence>
<feature type="non-terminal residue" evidence="1">
    <location>
        <position position="1"/>
    </location>
</feature>
<dbReference type="EMBL" id="QJKJ01006213">
    <property type="protein sequence ID" value="RDX87515.1"/>
    <property type="molecule type" value="Genomic_DNA"/>
</dbReference>
<accession>A0A371GAG0</accession>
<evidence type="ECO:0008006" key="3">
    <source>
        <dbReference type="Google" id="ProtNLM"/>
    </source>
</evidence>
<dbReference type="PANTHER" id="PTHR11439">
    <property type="entry name" value="GAG-POL-RELATED RETROTRANSPOSON"/>
    <property type="match status" value="1"/>
</dbReference>
<dbReference type="OrthoDB" id="418237at2759"/>
<comment type="caution">
    <text evidence="1">The sequence shown here is derived from an EMBL/GenBank/DDBJ whole genome shotgun (WGS) entry which is preliminary data.</text>
</comment>
<dbReference type="AlphaFoldDB" id="A0A371GAG0"/>
<proteinExistence type="predicted"/>
<dbReference type="PANTHER" id="PTHR11439:SF483">
    <property type="entry name" value="PEPTIDE SYNTHASE GLIP-LIKE, PUTATIVE (AFU_ORTHOLOGUE AFUA_3G12920)-RELATED"/>
    <property type="match status" value="1"/>
</dbReference>
<organism evidence="1 2">
    <name type="scientific">Mucuna pruriens</name>
    <name type="common">Velvet bean</name>
    <name type="synonym">Dolichos pruriens</name>
    <dbReference type="NCBI Taxonomy" id="157652"/>
    <lineage>
        <taxon>Eukaryota</taxon>
        <taxon>Viridiplantae</taxon>
        <taxon>Streptophyta</taxon>
        <taxon>Embryophyta</taxon>
        <taxon>Tracheophyta</taxon>
        <taxon>Spermatophyta</taxon>
        <taxon>Magnoliopsida</taxon>
        <taxon>eudicotyledons</taxon>
        <taxon>Gunneridae</taxon>
        <taxon>Pentapetalae</taxon>
        <taxon>rosids</taxon>
        <taxon>fabids</taxon>
        <taxon>Fabales</taxon>
        <taxon>Fabaceae</taxon>
        <taxon>Papilionoideae</taxon>
        <taxon>50 kb inversion clade</taxon>
        <taxon>NPAAA clade</taxon>
        <taxon>indigoferoid/millettioid clade</taxon>
        <taxon>Phaseoleae</taxon>
        <taxon>Mucuna</taxon>
    </lineage>
</organism>
<keyword evidence="2" id="KW-1185">Reference proteome</keyword>
<reference evidence="1" key="1">
    <citation type="submission" date="2018-05" db="EMBL/GenBank/DDBJ databases">
        <title>Draft genome of Mucuna pruriens seed.</title>
        <authorList>
            <person name="Nnadi N.E."/>
            <person name="Vos R."/>
            <person name="Hasami M.H."/>
            <person name="Devisetty U.K."/>
            <person name="Aguiy J.C."/>
        </authorList>
    </citation>
    <scope>NUCLEOTIDE SEQUENCE [LARGE SCALE GENOMIC DNA]</scope>
    <source>
        <strain evidence="1">JCA_2017</strain>
    </source>
</reference>
<protein>
    <recommendedName>
        <fullName evidence="3">Mitochondrial protein</fullName>
    </recommendedName>
</protein>
<name>A0A371GAG0_MUCPR</name>
<sequence>MYYCVFDFNLIQGNHILRLLTYLKCTTNLDLCYKKSDHYKLKGYSHVDFAENKIEGKNTNKGCHFIGPNLISWSSKKQAYKKQNFIRDYVKKILDLKFISIENQLADIFLKDKLAHIKNILVWRSTTTL</sequence>
<gene>
    <name evidence="1" type="ORF">CR513_31017</name>
</gene>
<dbReference type="Proteomes" id="UP000257109">
    <property type="component" value="Unassembled WGS sequence"/>
</dbReference>
<evidence type="ECO:0000313" key="1">
    <source>
        <dbReference type="EMBL" id="RDX87515.1"/>
    </source>
</evidence>